<comment type="caution">
    <text evidence="8">The sequence shown here is derived from an EMBL/GenBank/DDBJ whole genome shotgun (WGS) entry which is preliminary data.</text>
</comment>
<reference evidence="8" key="1">
    <citation type="journal article" date="2023" name="Insect Mol. Biol.">
        <title>Genome sequencing provides insights into the evolution of gene families encoding plant cell wall-degrading enzymes in longhorned beetles.</title>
        <authorList>
            <person name="Shin N.R."/>
            <person name="Okamura Y."/>
            <person name="Kirsch R."/>
            <person name="Pauchet Y."/>
        </authorList>
    </citation>
    <scope>NUCLEOTIDE SEQUENCE</scope>
    <source>
        <strain evidence="8">AMC_N1</strain>
    </source>
</reference>
<evidence type="ECO:0000259" key="7">
    <source>
        <dbReference type="PROSITE" id="PS50240"/>
    </source>
</evidence>
<dbReference type="PROSITE" id="PS00135">
    <property type="entry name" value="TRYPSIN_SER"/>
    <property type="match status" value="1"/>
</dbReference>
<dbReference type="FunFam" id="2.40.10.10:FF:000036">
    <property type="entry name" value="Trypsin beta"/>
    <property type="match status" value="1"/>
</dbReference>
<dbReference type="AlphaFoldDB" id="A0AAV8Z848"/>
<dbReference type="Proteomes" id="UP001162162">
    <property type="component" value="Unassembled WGS sequence"/>
</dbReference>
<dbReference type="SUPFAM" id="SSF50494">
    <property type="entry name" value="Trypsin-like serine proteases"/>
    <property type="match status" value="1"/>
</dbReference>
<name>A0AAV8Z848_9CUCU</name>
<dbReference type="GO" id="GO:0006508">
    <property type="term" value="P:proteolysis"/>
    <property type="evidence" value="ECO:0007669"/>
    <property type="project" value="UniProtKB-KW"/>
</dbReference>
<dbReference type="Gene3D" id="2.40.10.10">
    <property type="entry name" value="Trypsin-like serine proteases"/>
    <property type="match status" value="2"/>
</dbReference>
<keyword evidence="5" id="KW-1015">Disulfide bond</keyword>
<dbReference type="PANTHER" id="PTHR24256">
    <property type="entry name" value="TRYPTASE-RELATED"/>
    <property type="match status" value="1"/>
</dbReference>
<evidence type="ECO:0000256" key="1">
    <source>
        <dbReference type="ARBA" id="ARBA00004239"/>
    </source>
</evidence>
<evidence type="ECO:0000256" key="5">
    <source>
        <dbReference type="ARBA" id="ARBA00023157"/>
    </source>
</evidence>
<dbReference type="InterPro" id="IPR009003">
    <property type="entry name" value="Peptidase_S1_PA"/>
</dbReference>
<evidence type="ECO:0000313" key="8">
    <source>
        <dbReference type="EMBL" id="KAJ8960287.1"/>
    </source>
</evidence>
<dbReference type="EMBL" id="JAPWTK010000009">
    <property type="protein sequence ID" value="KAJ8960287.1"/>
    <property type="molecule type" value="Genomic_DNA"/>
</dbReference>
<proteinExistence type="inferred from homology"/>
<dbReference type="GO" id="GO:0004252">
    <property type="term" value="F:serine-type endopeptidase activity"/>
    <property type="evidence" value="ECO:0007669"/>
    <property type="project" value="InterPro"/>
</dbReference>
<evidence type="ECO:0000256" key="4">
    <source>
        <dbReference type="ARBA" id="ARBA00022825"/>
    </source>
</evidence>
<keyword evidence="3" id="KW-0378">Hydrolase</keyword>
<keyword evidence="9" id="KW-1185">Reference proteome</keyword>
<dbReference type="SMART" id="SM00020">
    <property type="entry name" value="Tryp_SPc"/>
    <property type="match status" value="1"/>
</dbReference>
<comment type="similarity">
    <text evidence="6">Belongs to the peptidase S1 family. CLIP subfamily.</text>
</comment>
<evidence type="ECO:0000256" key="3">
    <source>
        <dbReference type="ARBA" id="ARBA00022801"/>
    </source>
</evidence>
<evidence type="ECO:0000256" key="2">
    <source>
        <dbReference type="ARBA" id="ARBA00022670"/>
    </source>
</evidence>
<dbReference type="CDD" id="cd00190">
    <property type="entry name" value="Tryp_SPc"/>
    <property type="match status" value="1"/>
</dbReference>
<protein>
    <recommendedName>
        <fullName evidence="7">Peptidase S1 domain-containing protein</fullName>
    </recommendedName>
</protein>
<evidence type="ECO:0000313" key="9">
    <source>
        <dbReference type="Proteomes" id="UP001162162"/>
    </source>
</evidence>
<comment type="subcellular location">
    <subcellularLocation>
        <location evidence="1">Secreted</location>
        <location evidence="1">Extracellular space</location>
    </subcellularLocation>
</comment>
<gene>
    <name evidence="8" type="ORF">NQ318_004012</name>
</gene>
<accession>A0AAV8Z848</accession>
<sequence length="218" mass="24524">MFLFFSIFVRVGEYKISTTEDCENVKREPRCSQYPVQDLAIEEIIIHPKFSTTVFKDDIGLVRVTKMDFKPENVHPICLPVSEEARTKKFNNAVVTGWGYTNPYQPKLGDPGTKADILQQVGLVTRDLKECKKQYDDVPQARIKFTHICSGGFGEKDACPGDSGGPLQKAMDNDEGQLRSFQLGIVSFGPVICGTDGRPGVYTRISYYMDWILDNLKP</sequence>
<dbReference type="InterPro" id="IPR033116">
    <property type="entry name" value="TRYPSIN_SER"/>
</dbReference>
<dbReference type="InterPro" id="IPR001254">
    <property type="entry name" value="Trypsin_dom"/>
</dbReference>
<dbReference type="Pfam" id="PF00089">
    <property type="entry name" value="Trypsin"/>
    <property type="match status" value="1"/>
</dbReference>
<keyword evidence="2" id="KW-0645">Protease</keyword>
<organism evidence="8 9">
    <name type="scientific">Aromia moschata</name>
    <dbReference type="NCBI Taxonomy" id="1265417"/>
    <lineage>
        <taxon>Eukaryota</taxon>
        <taxon>Metazoa</taxon>
        <taxon>Ecdysozoa</taxon>
        <taxon>Arthropoda</taxon>
        <taxon>Hexapoda</taxon>
        <taxon>Insecta</taxon>
        <taxon>Pterygota</taxon>
        <taxon>Neoptera</taxon>
        <taxon>Endopterygota</taxon>
        <taxon>Coleoptera</taxon>
        <taxon>Polyphaga</taxon>
        <taxon>Cucujiformia</taxon>
        <taxon>Chrysomeloidea</taxon>
        <taxon>Cerambycidae</taxon>
        <taxon>Cerambycinae</taxon>
        <taxon>Callichromatini</taxon>
        <taxon>Aromia</taxon>
    </lineage>
</organism>
<keyword evidence="4" id="KW-0720">Serine protease</keyword>
<dbReference type="InterPro" id="IPR051487">
    <property type="entry name" value="Ser/Thr_Proteases_Immune/Dev"/>
</dbReference>
<feature type="domain" description="Peptidase S1" evidence="7">
    <location>
        <begin position="9"/>
        <end position="217"/>
    </location>
</feature>
<dbReference type="PROSITE" id="PS50240">
    <property type="entry name" value="TRYPSIN_DOM"/>
    <property type="match status" value="1"/>
</dbReference>
<evidence type="ECO:0000256" key="6">
    <source>
        <dbReference type="ARBA" id="ARBA00024195"/>
    </source>
</evidence>
<dbReference type="GO" id="GO:0005576">
    <property type="term" value="C:extracellular region"/>
    <property type="evidence" value="ECO:0007669"/>
    <property type="project" value="UniProtKB-SubCell"/>
</dbReference>
<dbReference type="InterPro" id="IPR043504">
    <property type="entry name" value="Peptidase_S1_PA_chymotrypsin"/>
</dbReference>